<dbReference type="EMBL" id="JBHMQT010000012">
    <property type="protein sequence ID" value="MFC0862279.1"/>
    <property type="molecule type" value="Genomic_DNA"/>
</dbReference>
<dbReference type="GO" id="GO:0003677">
    <property type="term" value="F:DNA binding"/>
    <property type="evidence" value="ECO:0007669"/>
    <property type="project" value="UniProtKB-KW"/>
</dbReference>
<keyword evidence="2" id="KW-0238">DNA-binding</keyword>
<evidence type="ECO:0000313" key="3">
    <source>
        <dbReference type="Proteomes" id="UP001589870"/>
    </source>
</evidence>
<dbReference type="InterPro" id="IPR037914">
    <property type="entry name" value="SpoVT-AbrB_sf"/>
</dbReference>
<evidence type="ECO:0000259" key="1">
    <source>
        <dbReference type="SMART" id="SM00966"/>
    </source>
</evidence>
<gene>
    <name evidence="2" type="ORF">ACFHYQ_08220</name>
</gene>
<name>A0ABV6U1F1_9ACTN</name>
<proteinExistence type="predicted"/>
<reference evidence="2 3" key="1">
    <citation type="submission" date="2024-09" db="EMBL/GenBank/DDBJ databases">
        <authorList>
            <person name="Sun Q."/>
            <person name="Mori K."/>
        </authorList>
    </citation>
    <scope>NUCLEOTIDE SEQUENCE [LARGE SCALE GENOMIC DNA]</scope>
    <source>
        <strain evidence="2 3">TBRC 1851</strain>
    </source>
</reference>
<sequence length="107" mass="11415">MEKHLGFVGVQPRNGTVTIPAEARRAFGLDKAGAQVEVIIRDGEIVLVPHVAVPASEAWFWSRGHQAAEREADADLAAGRYTDSDSAAEFLADLERLTGKGDSEAVA</sequence>
<dbReference type="SMART" id="SM00966">
    <property type="entry name" value="SpoVT_AbrB"/>
    <property type="match status" value="1"/>
</dbReference>
<dbReference type="Pfam" id="PF04014">
    <property type="entry name" value="MazE_antitoxin"/>
    <property type="match status" value="1"/>
</dbReference>
<dbReference type="RefSeq" id="WP_394300493.1">
    <property type="nucleotide sequence ID" value="NZ_JBHMQT010000012.1"/>
</dbReference>
<comment type="caution">
    <text evidence="2">The sequence shown here is derived from an EMBL/GenBank/DDBJ whole genome shotgun (WGS) entry which is preliminary data.</text>
</comment>
<dbReference type="Proteomes" id="UP001589870">
    <property type="component" value="Unassembled WGS sequence"/>
</dbReference>
<dbReference type="InterPro" id="IPR007159">
    <property type="entry name" value="SpoVT-AbrB_dom"/>
</dbReference>
<protein>
    <submittedName>
        <fullName evidence="2">AbrB/MazE/SpoVT family DNA-binding domain-containing protein</fullName>
    </submittedName>
</protein>
<feature type="domain" description="SpoVT-AbrB" evidence="1">
    <location>
        <begin position="9"/>
        <end position="55"/>
    </location>
</feature>
<dbReference type="NCBIfam" id="TIGR01439">
    <property type="entry name" value="lp_hng_hel_AbrB"/>
    <property type="match status" value="1"/>
</dbReference>
<evidence type="ECO:0000313" key="2">
    <source>
        <dbReference type="EMBL" id="MFC0862279.1"/>
    </source>
</evidence>
<dbReference type="SUPFAM" id="SSF89447">
    <property type="entry name" value="AbrB/MazE/MraZ-like"/>
    <property type="match status" value="1"/>
</dbReference>
<organism evidence="2 3">
    <name type="scientific">Sphaerimonospora cavernae</name>
    <dbReference type="NCBI Taxonomy" id="1740611"/>
    <lineage>
        <taxon>Bacteria</taxon>
        <taxon>Bacillati</taxon>
        <taxon>Actinomycetota</taxon>
        <taxon>Actinomycetes</taxon>
        <taxon>Streptosporangiales</taxon>
        <taxon>Streptosporangiaceae</taxon>
        <taxon>Sphaerimonospora</taxon>
    </lineage>
</organism>
<accession>A0ABV6U1F1</accession>
<keyword evidence="3" id="KW-1185">Reference proteome</keyword>
<dbReference type="Gene3D" id="2.10.260.10">
    <property type="match status" value="1"/>
</dbReference>